<organism evidence="1 2">
    <name type="scientific">Eumeta variegata</name>
    <name type="common">Bagworm moth</name>
    <name type="synonym">Eumeta japonica</name>
    <dbReference type="NCBI Taxonomy" id="151549"/>
    <lineage>
        <taxon>Eukaryota</taxon>
        <taxon>Metazoa</taxon>
        <taxon>Ecdysozoa</taxon>
        <taxon>Arthropoda</taxon>
        <taxon>Hexapoda</taxon>
        <taxon>Insecta</taxon>
        <taxon>Pterygota</taxon>
        <taxon>Neoptera</taxon>
        <taxon>Endopterygota</taxon>
        <taxon>Lepidoptera</taxon>
        <taxon>Glossata</taxon>
        <taxon>Ditrysia</taxon>
        <taxon>Tineoidea</taxon>
        <taxon>Psychidae</taxon>
        <taxon>Oiketicinae</taxon>
        <taxon>Eumeta</taxon>
    </lineage>
</organism>
<reference evidence="1 2" key="1">
    <citation type="journal article" date="2019" name="Commun. Biol.">
        <title>The bagworm genome reveals a unique fibroin gene that provides high tensile strength.</title>
        <authorList>
            <person name="Kono N."/>
            <person name="Nakamura H."/>
            <person name="Ohtoshi R."/>
            <person name="Tomita M."/>
            <person name="Numata K."/>
            <person name="Arakawa K."/>
        </authorList>
    </citation>
    <scope>NUCLEOTIDE SEQUENCE [LARGE SCALE GENOMIC DNA]</scope>
</reference>
<evidence type="ECO:0000313" key="2">
    <source>
        <dbReference type="Proteomes" id="UP000299102"/>
    </source>
</evidence>
<proteinExistence type="predicted"/>
<gene>
    <name evidence="1" type="ORF">EVAR_98117_1</name>
</gene>
<dbReference type="AlphaFoldDB" id="A0A4C2A5N9"/>
<name>A0A4C2A5N9_EUMVA</name>
<dbReference type="Proteomes" id="UP000299102">
    <property type="component" value="Unassembled WGS sequence"/>
</dbReference>
<comment type="caution">
    <text evidence="1">The sequence shown here is derived from an EMBL/GenBank/DDBJ whole genome shotgun (WGS) entry which is preliminary data.</text>
</comment>
<accession>A0A4C2A5N9</accession>
<evidence type="ECO:0000313" key="1">
    <source>
        <dbReference type="EMBL" id="GBP95500.1"/>
    </source>
</evidence>
<keyword evidence="2" id="KW-1185">Reference proteome</keyword>
<protein>
    <submittedName>
        <fullName evidence="1">Uncharacterized protein</fullName>
    </submittedName>
</protein>
<sequence length="82" mass="9155">MTRRMKCGMADNATTLGLRLFHRYFPCRSTSGDLTLEGRSHSGRSPGWDIKVTEEAVYNQTGSGPLDYGLRLNRVKTPHIAT</sequence>
<dbReference type="EMBL" id="BGZK01002639">
    <property type="protein sequence ID" value="GBP95500.1"/>
    <property type="molecule type" value="Genomic_DNA"/>
</dbReference>